<dbReference type="AlphaFoldDB" id="A0A6M4GG72"/>
<dbReference type="RefSeq" id="WP_066701756.1">
    <property type="nucleotide sequence ID" value="NZ_CP053023.1"/>
</dbReference>
<sequence length="62" mass="6834">MSIPILGSTMLPRLCSRSLRLKTVPPLLLLRPVSAGHAAACWMALQEMWRLLSGLPAKETLH</sequence>
<geneLocation type="plasmid" evidence="2">
    <name>p-b-sy</name>
</geneLocation>
<keyword evidence="1" id="KW-0614">Plasmid</keyword>
<evidence type="ECO:0000313" key="2">
    <source>
        <dbReference type="Proteomes" id="UP000502611"/>
    </source>
</evidence>
<organism evidence="1 2">
    <name type="scientific">Sphingobium yanoikuyae</name>
    <name type="common">Sphingomonas yanoikuyae</name>
    <dbReference type="NCBI Taxonomy" id="13690"/>
    <lineage>
        <taxon>Bacteria</taxon>
        <taxon>Pseudomonadati</taxon>
        <taxon>Pseudomonadota</taxon>
        <taxon>Alphaproteobacteria</taxon>
        <taxon>Sphingomonadales</taxon>
        <taxon>Sphingomonadaceae</taxon>
        <taxon>Sphingobium</taxon>
    </lineage>
</organism>
<protein>
    <submittedName>
        <fullName evidence="1">Uncharacterized protein</fullName>
    </submittedName>
</protein>
<dbReference type="EMBL" id="CP053023">
    <property type="protein sequence ID" value="QJR06018.1"/>
    <property type="molecule type" value="Genomic_DNA"/>
</dbReference>
<proteinExistence type="predicted"/>
<accession>A0A6M4GG72</accession>
<reference evidence="1 2" key="1">
    <citation type="submission" date="2020-04" db="EMBL/GenBank/DDBJ databases">
        <title>The Whole Genome Analysis of High salt-tolerant Sphingobium yanoikuyae YC-XJ2 with Aryl organophosphorus flame retardants (aryl-OPFRs)-degrading capacity and characteristics of Related phosphotriesterase.</title>
        <authorList>
            <person name="Li X."/>
        </authorList>
    </citation>
    <scope>NUCLEOTIDE SEQUENCE [LARGE SCALE GENOMIC DNA]</scope>
    <source>
        <strain evidence="1 2">YC-XJ2</strain>
        <plasmid evidence="2">p-b-sy</plasmid>
    </source>
</reference>
<evidence type="ECO:0000313" key="1">
    <source>
        <dbReference type="EMBL" id="QJR06018.1"/>
    </source>
</evidence>
<dbReference type="GeneID" id="39501821"/>
<gene>
    <name evidence="1" type="ORF">HH800_27605</name>
</gene>
<name>A0A6M4GG72_SPHYA</name>
<dbReference type="Proteomes" id="UP000502611">
    <property type="component" value="Plasmid p-B-Sy"/>
</dbReference>